<name>A0AA89BYN5_PINIB</name>
<proteinExistence type="predicted"/>
<feature type="transmembrane region" description="Helical" evidence="10">
    <location>
        <begin position="301"/>
        <end position="323"/>
    </location>
</feature>
<evidence type="ECO:0000256" key="6">
    <source>
        <dbReference type="ARBA" id="ARBA00023136"/>
    </source>
</evidence>
<dbReference type="SUPFAM" id="SSF81321">
    <property type="entry name" value="Family A G protein-coupled receptor-like"/>
    <property type="match status" value="1"/>
</dbReference>
<reference evidence="12" key="1">
    <citation type="submission" date="2019-08" db="EMBL/GenBank/DDBJ databases">
        <title>The improved chromosome-level genome for the pearl oyster Pinctada fucata martensii using PacBio sequencing and Hi-C.</title>
        <authorList>
            <person name="Zheng Z."/>
        </authorList>
    </citation>
    <scope>NUCLEOTIDE SEQUENCE</scope>
    <source>
        <strain evidence="12">ZZ-2019</strain>
        <tissue evidence="12">Adductor muscle</tissue>
    </source>
</reference>
<feature type="transmembrane region" description="Helical" evidence="10">
    <location>
        <begin position="35"/>
        <end position="57"/>
    </location>
</feature>
<comment type="subcellular location">
    <subcellularLocation>
        <location evidence="1">Cell membrane</location>
        <topology evidence="1">Multi-pass membrane protein</topology>
    </subcellularLocation>
</comment>
<keyword evidence="6 10" id="KW-0472">Membrane</keyword>
<keyword evidence="8" id="KW-0807">Transducer</keyword>
<feature type="compositionally biased region" description="Polar residues" evidence="9">
    <location>
        <begin position="587"/>
        <end position="599"/>
    </location>
</feature>
<dbReference type="InterPro" id="IPR017452">
    <property type="entry name" value="GPCR_Rhodpsn_7TM"/>
</dbReference>
<evidence type="ECO:0000256" key="8">
    <source>
        <dbReference type="ARBA" id="ARBA00023224"/>
    </source>
</evidence>
<dbReference type="PANTHER" id="PTHR22752">
    <property type="entry name" value="G PROTEIN-COUPLED RECEPTOR"/>
    <property type="match status" value="1"/>
</dbReference>
<keyword evidence="7" id="KW-0675">Receptor</keyword>
<organism evidence="12 13">
    <name type="scientific">Pinctada imbricata</name>
    <name type="common">Atlantic pearl-oyster</name>
    <name type="synonym">Pinctada martensii</name>
    <dbReference type="NCBI Taxonomy" id="66713"/>
    <lineage>
        <taxon>Eukaryota</taxon>
        <taxon>Metazoa</taxon>
        <taxon>Spiralia</taxon>
        <taxon>Lophotrochozoa</taxon>
        <taxon>Mollusca</taxon>
        <taxon>Bivalvia</taxon>
        <taxon>Autobranchia</taxon>
        <taxon>Pteriomorphia</taxon>
        <taxon>Pterioida</taxon>
        <taxon>Pterioidea</taxon>
        <taxon>Pteriidae</taxon>
        <taxon>Pinctada</taxon>
    </lineage>
</organism>
<dbReference type="Pfam" id="PF00001">
    <property type="entry name" value="7tm_1"/>
    <property type="match status" value="1"/>
</dbReference>
<evidence type="ECO:0000259" key="11">
    <source>
        <dbReference type="PROSITE" id="PS50262"/>
    </source>
</evidence>
<dbReference type="InterPro" id="IPR000276">
    <property type="entry name" value="GPCR_Rhodpsn"/>
</dbReference>
<evidence type="ECO:0000256" key="3">
    <source>
        <dbReference type="ARBA" id="ARBA00022692"/>
    </source>
</evidence>
<keyword evidence="3 10" id="KW-0812">Transmembrane</keyword>
<keyword evidence="5" id="KW-0297">G-protein coupled receptor</keyword>
<dbReference type="CDD" id="cd00637">
    <property type="entry name" value="7tm_classA_rhodopsin-like"/>
    <property type="match status" value="1"/>
</dbReference>
<feature type="compositionally biased region" description="Basic and acidic residues" evidence="9">
    <location>
        <begin position="577"/>
        <end position="586"/>
    </location>
</feature>
<evidence type="ECO:0000256" key="2">
    <source>
        <dbReference type="ARBA" id="ARBA00022475"/>
    </source>
</evidence>
<dbReference type="Proteomes" id="UP001186944">
    <property type="component" value="Unassembled WGS sequence"/>
</dbReference>
<feature type="transmembrane region" description="Helical" evidence="10">
    <location>
        <begin position="106"/>
        <end position="127"/>
    </location>
</feature>
<dbReference type="GO" id="GO:0004930">
    <property type="term" value="F:G protein-coupled receptor activity"/>
    <property type="evidence" value="ECO:0007669"/>
    <property type="project" value="UniProtKB-KW"/>
</dbReference>
<feature type="transmembrane region" description="Helical" evidence="10">
    <location>
        <begin position="190"/>
        <end position="215"/>
    </location>
</feature>
<evidence type="ECO:0000256" key="9">
    <source>
        <dbReference type="SAM" id="MobiDB-lite"/>
    </source>
</evidence>
<dbReference type="AlphaFoldDB" id="A0AA89BYN5"/>
<evidence type="ECO:0000256" key="7">
    <source>
        <dbReference type="ARBA" id="ARBA00023170"/>
    </source>
</evidence>
<comment type="caution">
    <text evidence="12">The sequence shown here is derived from an EMBL/GenBank/DDBJ whole genome shotgun (WGS) entry which is preliminary data.</text>
</comment>
<feature type="domain" description="G-protein coupled receptors family 1 profile" evidence="11">
    <location>
        <begin position="48"/>
        <end position="320"/>
    </location>
</feature>
<feature type="transmembrane region" description="Helical" evidence="10">
    <location>
        <begin position="148"/>
        <end position="170"/>
    </location>
</feature>
<dbReference type="Gene3D" id="1.20.1070.10">
    <property type="entry name" value="Rhodopsin 7-helix transmembrane proteins"/>
    <property type="match status" value="1"/>
</dbReference>
<dbReference type="PRINTS" id="PR00237">
    <property type="entry name" value="GPCRRHODOPSN"/>
</dbReference>
<keyword evidence="2" id="KW-1003">Cell membrane</keyword>
<gene>
    <name evidence="12" type="ORF">FSP39_003562</name>
</gene>
<dbReference type="GO" id="GO:0005886">
    <property type="term" value="C:plasma membrane"/>
    <property type="evidence" value="ECO:0007669"/>
    <property type="project" value="UniProtKB-SubCell"/>
</dbReference>
<protein>
    <recommendedName>
        <fullName evidence="11">G-protein coupled receptors family 1 profile domain-containing protein</fullName>
    </recommendedName>
</protein>
<evidence type="ECO:0000256" key="10">
    <source>
        <dbReference type="SAM" id="Phobius"/>
    </source>
</evidence>
<evidence type="ECO:0000313" key="12">
    <source>
        <dbReference type="EMBL" id="KAK3099380.1"/>
    </source>
</evidence>
<feature type="region of interest" description="Disordered" evidence="9">
    <location>
        <begin position="670"/>
        <end position="707"/>
    </location>
</feature>
<dbReference type="EMBL" id="VSWD01000006">
    <property type="protein sequence ID" value="KAK3099380.1"/>
    <property type="molecule type" value="Genomic_DNA"/>
</dbReference>
<keyword evidence="13" id="KW-1185">Reference proteome</keyword>
<evidence type="ECO:0000256" key="1">
    <source>
        <dbReference type="ARBA" id="ARBA00004651"/>
    </source>
</evidence>
<dbReference type="PROSITE" id="PS50262">
    <property type="entry name" value="G_PROTEIN_RECEP_F1_2"/>
    <property type="match status" value="1"/>
</dbReference>
<accession>A0AA89BYN5</accession>
<feature type="region of interest" description="Disordered" evidence="9">
    <location>
        <begin position="577"/>
        <end position="614"/>
    </location>
</feature>
<feature type="transmembrane region" description="Helical" evidence="10">
    <location>
        <begin position="69"/>
        <end position="94"/>
    </location>
</feature>
<sequence length="707" mass="80099">MPSRLLLNLQSDLCNTTTTGVCVSTNTDVGLSLMALMQGITLVLALSTNGIVCVVFYKKPHLLSVNNSFVLNLSCCQLLMAMLIVPFSMISIFSTKWIFNDAFCAAQAYLLTSCIVTTQLSLMVISIDRNYAIIHSLRYPYVFTQRRANFLISTTWSLGFVISLPPLIGWGKFAYITDQHVCGLDWTDSINYLIFFSCLTFLVPLFVQSWCYLSIFRAALGHSKRNSRVYPSMPSSIQRDPPSDCSDCSDVSQTTPPQYRNVECKAVRTILFIACAYSLCWVPYFVASYETIQNNDIPPLFSSFAISAVFLSTVVNPVIYAFFNRVTRYEINKFFCDNARRINGRTTTGEETDEYYSTTVTNFSSSRQNPSVWTNRQKTQTTIKPKGIEMNTIDEEAEIKANMRPTRSNSPTKTRCQGDRCTIKESVSLDVTKLTEHATPASQVGISVILQSSFSVTEHTSPNRKRATRAQSEFLTGRDTFYKKSLKDCGSFLFFESHHEGKHERPHFRSRNNIQLQPHAYRQRSNSQLPIYNRLAHCEHGSHSSNSFTGKCEMSGGISNSSIHTWNHDTEASFSKLSEEADDMRSRSNTAASDNTLILSKQRERLDEYSKDRNERKHFKSPVISESLSKSVSRRILERNIQLKNNFQQYLSRSSSLNNSSDDLFRDRTATVSSDSSYILKKKKSSKKGSESKLAKDRKSVSDEQIY</sequence>
<feature type="compositionally biased region" description="Basic and acidic residues" evidence="9">
    <location>
        <begin position="688"/>
        <end position="707"/>
    </location>
</feature>
<evidence type="ECO:0000256" key="5">
    <source>
        <dbReference type="ARBA" id="ARBA00023040"/>
    </source>
</evidence>
<keyword evidence="4 10" id="KW-1133">Transmembrane helix</keyword>
<evidence type="ECO:0000313" key="13">
    <source>
        <dbReference type="Proteomes" id="UP001186944"/>
    </source>
</evidence>
<evidence type="ECO:0000256" key="4">
    <source>
        <dbReference type="ARBA" id="ARBA00022989"/>
    </source>
</evidence>
<feature type="transmembrane region" description="Helical" evidence="10">
    <location>
        <begin position="270"/>
        <end position="289"/>
    </location>
</feature>
<feature type="compositionally biased region" description="Basic and acidic residues" evidence="9">
    <location>
        <begin position="601"/>
        <end position="614"/>
    </location>
</feature>